<organism evidence="1 2">
    <name type="scientific">Stephania cephalantha</name>
    <dbReference type="NCBI Taxonomy" id="152367"/>
    <lineage>
        <taxon>Eukaryota</taxon>
        <taxon>Viridiplantae</taxon>
        <taxon>Streptophyta</taxon>
        <taxon>Embryophyta</taxon>
        <taxon>Tracheophyta</taxon>
        <taxon>Spermatophyta</taxon>
        <taxon>Magnoliopsida</taxon>
        <taxon>Ranunculales</taxon>
        <taxon>Menispermaceae</taxon>
        <taxon>Menispermoideae</taxon>
        <taxon>Cissampelideae</taxon>
        <taxon>Stephania</taxon>
    </lineage>
</organism>
<gene>
    <name evidence="1" type="ORF">Scep_023650</name>
</gene>
<dbReference type="InterPro" id="IPR043459">
    <property type="entry name" value="NFD6/NOXY2-like"/>
</dbReference>
<proteinExistence type="predicted"/>
<accession>A0AAP0EXT8</accession>
<comment type="caution">
    <text evidence="1">The sequence shown here is derived from an EMBL/GenBank/DDBJ whole genome shotgun (WGS) entry which is preliminary data.</text>
</comment>
<dbReference type="Proteomes" id="UP001419268">
    <property type="component" value="Unassembled WGS sequence"/>
</dbReference>
<dbReference type="EMBL" id="JBBNAG010000010">
    <property type="protein sequence ID" value="KAK9100220.1"/>
    <property type="molecule type" value="Genomic_DNA"/>
</dbReference>
<dbReference type="PANTHER" id="PTHR33156">
    <property type="entry name" value="OS02G0230000 PROTEIN"/>
    <property type="match status" value="1"/>
</dbReference>
<sequence>MPNRPIHCDKSHKTLFGGEAKTLEKPKMSASRVAISRLSTRSSSLRRNATISSSPISSLIKSSSSDSAKRFSTISRLPMVLRSLGSLMMPLHSAIASARLRSILAVESQSWGLIPQGISMPL</sequence>
<protein>
    <submittedName>
        <fullName evidence="1">Uncharacterized protein</fullName>
    </submittedName>
</protein>
<name>A0AAP0EXT8_9MAGN</name>
<evidence type="ECO:0000313" key="2">
    <source>
        <dbReference type="Proteomes" id="UP001419268"/>
    </source>
</evidence>
<dbReference type="AlphaFoldDB" id="A0AAP0EXT8"/>
<evidence type="ECO:0000313" key="1">
    <source>
        <dbReference type="EMBL" id="KAK9100220.1"/>
    </source>
</evidence>
<keyword evidence="2" id="KW-1185">Reference proteome</keyword>
<dbReference type="PANTHER" id="PTHR33156:SF43">
    <property type="entry name" value="OS02G0273900 PROTEIN"/>
    <property type="match status" value="1"/>
</dbReference>
<reference evidence="1 2" key="1">
    <citation type="submission" date="2024-01" db="EMBL/GenBank/DDBJ databases">
        <title>Genome assemblies of Stephania.</title>
        <authorList>
            <person name="Yang L."/>
        </authorList>
    </citation>
    <scope>NUCLEOTIDE SEQUENCE [LARGE SCALE GENOMIC DNA]</scope>
    <source>
        <strain evidence="1">JXDWG</strain>
        <tissue evidence="1">Leaf</tissue>
    </source>
</reference>